<sequence length="192" mass="22695">NKLKGINIDEFIQAIQMLVYDNFLEDQVEQEITELLLAIVWQQHQEHTQKFVYEMFLYQNWHIQDNKDIGLEKLYSVCSRFAYETYIKQQRDFVKSGKYGVLKCDDELLQCHYNDLSNLMQNVSKQILENGKIPKLQDNSNNLQQSTFEMTNVDNITNYKEIKMIESDKSDTSLHLFGLELNLRISQNAVLQ</sequence>
<keyword evidence="2" id="KW-1185">Reference proteome</keyword>
<organism evidence="1 2">
    <name type="scientific">Dentiscutata erythropus</name>
    <dbReference type="NCBI Taxonomy" id="1348616"/>
    <lineage>
        <taxon>Eukaryota</taxon>
        <taxon>Fungi</taxon>
        <taxon>Fungi incertae sedis</taxon>
        <taxon>Mucoromycota</taxon>
        <taxon>Glomeromycotina</taxon>
        <taxon>Glomeromycetes</taxon>
        <taxon>Diversisporales</taxon>
        <taxon>Gigasporaceae</taxon>
        <taxon>Dentiscutata</taxon>
    </lineage>
</organism>
<name>A0A9N9JY41_9GLOM</name>
<reference evidence="1" key="1">
    <citation type="submission" date="2021-06" db="EMBL/GenBank/DDBJ databases">
        <authorList>
            <person name="Kallberg Y."/>
            <person name="Tangrot J."/>
            <person name="Rosling A."/>
        </authorList>
    </citation>
    <scope>NUCLEOTIDE SEQUENCE</scope>
    <source>
        <strain evidence="1">MA453B</strain>
    </source>
</reference>
<evidence type="ECO:0000313" key="1">
    <source>
        <dbReference type="EMBL" id="CAG8799047.1"/>
    </source>
</evidence>
<protein>
    <submittedName>
        <fullName evidence="1">7136_t:CDS:1</fullName>
    </submittedName>
</protein>
<evidence type="ECO:0000313" key="2">
    <source>
        <dbReference type="Proteomes" id="UP000789405"/>
    </source>
</evidence>
<dbReference type="Proteomes" id="UP000789405">
    <property type="component" value="Unassembled WGS sequence"/>
</dbReference>
<proteinExistence type="predicted"/>
<gene>
    <name evidence="1" type="ORF">DERYTH_LOCUS22994</name>
</gene>
<comment type="caution">
    <text evidence="1">The sequence shown here is derived from an EMBL/GenBank/DDBJ whole genome shotgun (WGS) entry which is preliminary data.</text>
</comment>
<dbReference type="AlphaFoldDB" id="A0A9N9JY41"/>
<feature type="non-terminal residue" evidence="1">
    <location>
        <position position="192"/>
    </location>
</feature>
<dbReference type="EMBL" id="CAJVPY010033524">
    <property type="protein sequence ID" value="CAG8799047.1"/>
    <property type="molecule type" value="Genomic_DNA"/>
</dbReference>
<accession>A0A9N9JY41</accession>
<feature type="non-terminal residue" evidence="1">
    <location>
        <position position="1"/>
    </location>
</feature>